<dbReference type="Pfam" id="PF01108">
    <property type="entry name" value="Tissue_fac"/>
    <property type="match status" value="1"/>
</dbReference>
<dbReference type="AlphaFoldDB" id="A0AAV6PY42"/>
<keyword evidence="2" id="KW-0812">Transmembrane</keyword>
<sequence>MILRTSEIDKSNKMPVLLSLVICINSLSAVLGVPKPADVKVNISDGEVIVYWKQPVDAPSNSKYNVEMAKYIDDWAKVRSCTKITNTFCVLSGLIHDYNTLYKVRVQLVVGDDTSVWTSKKVRPNESKLSPPTFTLLATSSTLSVYVHQKPILRMLFPYGLTYTIYLEEAGQNKTTIAYLKDDVGDDQRNTTFRSLKWERVYCVSMSVEGNGAIFQSPVSSKQCLLLPEREWFVIAAASSSILGVLAMIAIIAIILMCYLRRPEKTPAALKSPVRYWLPLPIEEGVMETVTDRGWFLSSYKPEVKNCDNDPQTHVTVTDDNEKEDRRTSMDSGVSMESSSATNNRGSPVTRQGDSGCGSMGGPESSSCSQADYPLQDEGTDIDKVRKREDSGVGLGCQIDSFSVTLDQPDSRLVQESGSGGNYRTQSPSAVQIHEEEFKQKSSDTVLAEVVTGYRAGPQLCICSGAGQCTWCHKKCHSGSDVIKQNSMGNTYPSCYKKSQMDTVTVDDFTNTFSQLGEMFPLLTTLPPLPLLERGHDLNMNNVFLSLSDIQLNTD</sequence>
<reference evidence="6 7" key="1">
    <citation type="journal article" date="2021" name="Sci. Rep.">
        <title>Chromosome anchoring in Senegalese sole (Solea senegalensis) reveals sex-associated markers and genome rearrangements in flatfish.</title>
        <authorList>
            <person name="Guerrero-Cozar I."/>
            <person name="Gomez-Garrido J."/>
            <person name="Berbel C."/>
            <person name="Martinez-Blanch J.F."/>
            <person name="Alioto T."/>
            <person name="Claros M.G."/>
            <person name="Gagnaire P.A."/>
            <person name="Manchado M."/>
        </authorList>
    </citation>
    <scope>NUCLEOTIDE SEQUENCE [LARGE SCALE GENOMIC DNA]</scope>
    <source>
        <strain evidence="6">Sse05_10M</strain>
    </source>
</reference>
<feature type="compositionally biased region" description="Polar residues" evidence="1">
    <location>
        <begin position="309"/>
        <end position="318"/>
    </location>
</feature>
<dbReference type="GO" id="GO:0005886">
    <property type="term" value="C:plasma membrane"/>
    <property type="evidence" value="ECO:0007669"/>
    <property type="project" value="TreeGrafter"/>
</dbReference>
<evidence type="ECO:0000256" key="1">
    <source>
        <dbReference type="SAM" id="MobiDB-lite"/>
    </source>
</evidence>
<dbReference type="Pfam" id="PF09294">
    <property type="entry name" value="Interfer-bind"/>
    <property type="match status" value="1"/>
</dbReference>
<keyword evidence="6" id="KW-0675">Receptor</keyword>
<organism evidence="6 7">
    <name type="scientific">Solea senegalensis</name>
    <name type="common">Senegalese sole</name>
    <dbReference type="NCBI Taxonomy" id="28829"/>
    <lineage>
        <taxon>Eukaryota</taxon>
        <taxon>Metazoa</taxon>
        <taxon>Chordata</taxon>
        <taxon>Craniata</taxon>
        <taxon>Vertebrata</taxon>
        <taxon>Euteleostomi</taxon>
        <taxon>Actinopterygii</taxon>
        <taxon>Neopterygii</taxon>
        <taxon>Teleostei</taxon>
        <taxon>Neoteleostei</taxon>
        <taxon>Acanthomorphata</taxon>
        <taxon>Carangaria</taxon>
        <taxon>Pleuronectiformes</taxon>
        <taxon>Pleuronectoidei</taxon>
        <taxon>Soleidae</taxon>
        <taxon>Solea</taxon>
    </lineage>
</organism>
<keyword evidence="2" id="KW-1133">Transmembrane helix</keyword>
<feature type="compositionally biased region" description="Low complexity" evidence="1">
    <location>
        <begin position="330"/>
        <end position="340"/>
    </location>
</feature>
<dbReference type="EMBL" id="JAGKHQ010000020">
    <property type="protein sequence ID" value="KAG7478565.1"/>
    <property type="molecule type" value="Genomic_DNA"/>
</dbReference>
<feature type="domain" description="Interferon/interleukin receptor" evidence="5">
    <location>
        <begin position="128"/>
        <end position="225"/>
    </location>
</feature>
<dbReference type="PANTHER" id="PTHR20859:SF94">
    <property type="entry name" value="CYTOKINE RECEPTOR FAMILY MEMBER B7"/>
    <property type="match status" value="1"/>
</dbReference>
<dbReference type="InterPro" id="IPR015373">
    <property type="entry name" value="Interferon/interleukin_rcp_dom"/>
</dbReference>
<feature type="compositionally biased region" description="Polar residues" evidence="1">
    <location>
        <begin position="341"/>
        <end position="353"/>
    </location>
</feature>
<dbReference type="InterPro" id="IPR003961">
    <property type="entry name" value="FN3_dom"/>
</dbReference>
<feature type="transmembrane region" description="Helical" evidence="2">
    <location>
        <begin position="232"/>
        <end position="260"/>
    </location>
</feature>
<evidence type="ECO:0000256" key="2">
    <source>
        <dbReference type="SAM" id="Phobius"/>
    </source>
</evidence>
<name>A0AAV6PY42_SOLSE</name>
<comment type="caution">
    <text evidence="6">The sequence shown here is derived from an EMBL/GenBank/DDBJ whole genome shotgun (WGS) entry which is preliminary data.</text>
</comment>
<evidence type="ECO:0000259" key="4">
    <source>
        <dbReference type="Pfam" id="PF01108"/>
    </source>
</evidence>
<feature type="region of interest" description="Disordered" evidence="1">
    <location>
        <begin position="307"/>
        <end position="376"/>
    </location>
</feature>
<keyword evidence="3" id="KW-0732">Signal</keyword>
<feature type="domain" description="Fibronectin type-III" evidence="4">
    <location>
        <begin position="16"/>
        <end position="117"/>
    </location>
</feature>
<protein>
    <submittedName>
        <fullName evidence="6">Interferon alpha beta receptor 1-like</fullName>
    </submittedName>
</protein>
<evidence type="ECO:0000259" key="5">
    <source>
        <dbReference type="Pfam" id="PF09294"/>
    </source>
</evidence>
<keyword evidence="7" id="KW-1185">Reference proteome</keyword>
<proteinExistence type="predicted"/>
<keyword evidence="2" id="KW-0472">Membrane</keyword>
<feature type="chain" id="PRO_5043450970" evidence="3">
    <location>
        <begin position="33"/>
        <end position="555"/>
    </location>
</feature>
<dbReference type="Proteomes" id="UP000693946">
    <property type="component" value="Linkage Group LG8"/>
</dbReference>
<dbReference type="InterPro" id="IPR050650">
    <property type="entry name" value="Type-II_Cytokine-TF_Rcpt"/>
</dbReference>
<evidence type="ECO:0000313" key="7">
    <source>
        <dbReference type="Proteomes" id="UP000693946"/>
    </source>
</evidence>
<dbReference type="GO" id="GO:0004896">
    <property type="term" value="F:cytokine receptor activity"/>
    <property type="evidence" value="ECO:0007669"/>
    <property type="project" value="TreeGrafter"/>
</dbReference>
<gene>
    <name evidence="6" type="ORF">JOB18_002388</name>
</gene>
<accession>A0AAV6PY42</accession>
<dbReference type="PANTHER" id="PTHR20859">
    <property type="entry name" value="INTERFERON/INTERLEUKIN RECEPTOR"/>
    <property type="match status" value="1"/>
</dbReference>
<evidence type="ECO:0000256" key="3">
    <source>
        <dbReference type="SAM" id="SignalP"/>
    </source>
</evidence>
<feature type="signal peptide" evidence="3">
    <location>
        <begin position="1"/>
        <end position="32"/>
    </location>
</feature>
<evidence type="ECO:0000313" key="6">
    <source>
        <dbReference type="EMBL" id="KAG7478565.1"/>
    </source>
</evidence>
<dbReference type="CDD" id="cd00063">
    <property type="entry name" value="FN3"/>
    <property type="match status" value="1"/>
</dbReference>